<dbReference type="EMBL" id="PKGI01000027">
    <property type="protein sequence ID" value="PLA76576.1"/>
    <property type="molecule type" value="Genomic_DNA"/>
</dbReference>
<gene>
    <name evidence="3" type="ORF">CYR79_05585</name>
</gene>
<reference evidence="4" key="1">
    <citation type="submission" date="2017-12" db="EMBL/GenBank/DDBJ databases">
        <authorList>
            <person name="Christensen H."/>
        </authorList>
    </citation>
    <scope>NUCLEOTIDE SEQUENCE [LARGE SCALE GENOMIC DNA]</scope>
    <source>
        <strain evidence="4">268A</strain>
    </source>
</reference>
<dbReference type="InterPro" id="IPR036249">
    <property type="entry name" value="Thioredoxin-like_sf"/>
</dbReference>
<dbReference type="AlphaFoldDB" id="A0A2I2AB24"/>
<dbReference type="SUPFAM" id="SSF52833">
    <property type="entry name" value="Thioredoxin-like"/>
    <property type="match status" value="1"/>
</dbReference>
<keyword evidence="1" id="KW-1133">Transmembrane helix</keyword>
<dbReference type="Proteomes" id="UP000234579">
    <property type="component" value="Unassembled WGS sequence"/>
</dbReference>
<evidence type="ECO:0000259" key="2">
    <source>
        <dbReference type="Pfam" id="PF13098"/>
    </source>
</evidence>
<feature type="transmembrane region" description="Helical" evidence="1">
    <location>
        <begin position="20"/>
        <end position="43"/>
    </location>
</feature>
<name>A0A2I2AB24_9LACO</name>
<keyword evidence="1" id="KW-0472">Membrane</keyword>
<accession>A0A2I2AB24</accession>
<evidence type="ECO:0000256" key="1">
    <source>
        <dbReference type="SAM" id="Phobius"/>
    </source>
</evidence>
<dbReference type="InterPro" id="IPR012336">
    <property type="entry name" value="Thioredoxin-like_fold"/>
</dbReference>
<evidence type="ECO:0000313" key="3">
    <source>
        <dbReference type="EMBL" id="PLA76576.1"/>
    </source>
</evidence>
<dbReference type="Pfam" id="PF13098">
    <property type="entry name" value="Thioredoxin_2"/>
    <property type="match status" value="1"/>
</dbReference>
<dbReference type="Gene3D" id="3.40.30.10">
    <property type="entry name" value="Glutaredoxin"/>
    <property type="match status" value="1"/>
</dbReference>
<feature type="domain" description="Thioredoxin-like fold" evidence="2">
    <location>
        <begin position="75"/>
        <end position="149"/>
    </location>
</feature>
<dbReference type="RefSeq" id="WP_101811785.1">
    <property type="nucleotide sequence ID" value="NZ_PKGI01000027.1"/>
</dbReference>
<protein>
    <recommendedName>
        <fullName evidence="2">Thioredoxin-like fold domain-containing protein</fullName>
    </recommendedName>
</protein>
<comment type="caution">
    <text evidence="3">The sequence shown here is derived from an EMBL/GenBank/DDBJ whole genome shotgun (WGS) entry which is preliminary data.</text>
</comment>
<sequence>MNFLSKNKMFLKTIFKSKNIIFLVNFVLMLILIILGFILYLHFNSYKILPTVDNVVEIKQKENVAFAKGEVIYEFVYRPTCKDCQNMKSFLVPKLKKLNKQASSKVITLNVDNSKFGVWAQKQGLTHTPSIIVKDKNHILYRYQGLNKHKWQQLLSGLNPKNKKSFIGDVDS</sequence>
<organism evidence="3 4">
    <name type="scientific">Ligilactobacillus agilis</name>
    <dbReference type="NCBI Taxonomy" id="1601"/>
    <lineage>
        <taxon>Bacteria</taxon>
        <taxon>Bacillati</taxon>
        <taxon>Bacillota</taxon>
        <taxon>Bacilli</taxon>
        <taxon>Lactobacillales</taxon>
        <taxon>Lactobacillaceae</taxon>
        <taxon>Ligilactobacillus</taxon>
    </lineage>
</organism>
<proteinExistence type="predicted"/>
<keyword evidence="1" id="KW-0812">Transmembrane</keyword>
<evidence type="ECO:0000313" key="4">
    <source>
        <dbReference type="Proteomes" id="UP000234579"/>
    </source>
</evidence>